<reference evidence="1" key="1">
    <citation type="submission" date="2014-09" db="EMBL/GenBank/DDBJ databases">
        <authorList>
            <person name="Magalhaes I.L.F."/>
            <person name="Oliveira U."/>
            <person name="Santos F.R."/>
            <person name="Vidigal T.H.D.A."/>
            <person name="Brescovit A.D."/>
            <person name="Santos A.J."/>
        </authorList>
    </citation>
    <scope>NUCLEOTIDE SEQUENCE</scope>
    <source>
        <tissue evidence="1">Shoot tissue taken approximately 20 cm above the soil surface</tissue>
    </source>
</reference>
<dbReference type="AlphaFoldDB" id="A0A0A9C6R6"/>
<accession>A0A0A9C6R6</accession>
<name>A0A0A9C6R6_ARUDO</name>
<dbReference type="EMBL" id="GBRH01227777">
    <property type="protein sequence ID" value="JAD70118.1"/>
    <property type="molecule type" value="Transcribed_RNA"/>
</dbReference>
<reference evidence="1" key="2">
    <citation type="journal article" date="2015" name="Data Brief">
        <title>Shoot transcriptome of the giant reed, Arundo donax.</title>
        <authorList>
            <person name="Barrero R.A."/>
            <person name="Guerrero F.D."/>
            <person name="Moolhuijzen P."/>
            <person name="Goolsby J.A."/>
            <person name="Tidwell J."/>
            <person name="Bellgard S.E."/>
            <person name="Bellgard M.I."/>
        </authorList>
    </citation>
    <scope>NUCLEOTIDE SEQUENCE</scope>
    <source>
        <tissue evidence="1">Shoot tissue taken approximately 20 cm above the soil surface</tissue>
    </source>
</reference>
<organism evidence="1">
    <name type="scientific">Arundo donax</name>
    <name type="common">Giant reed</name>
    <name type="synonym">Donax arundinaceus</name>
    <dbReference type="NCBI Taxonomy" id="35708"/>
    <lineage>
        <taxon>Eukaryota</taxon>
        <taxon>Viridiplantae</taxon>
        <taxon>Streptophyta</taxon>
        <taxon>Embryophyta</taxon>
        <taxon>Tracheophyta</taxon>
        <taxon>Spermatophyta</taxon>
        <taxon>Magnoliopsida</taxon>
        <taxon>Liliopsida</taxon>
        <taxon>Poales</taxon>
        <taxon>Poaceae</taxon>
        <taxon>PACMAD clade</taxon>
        <taxon>Arundinoideae</taxon>
        <taxon>Arundineae</taxon>
        <taxon>Arundo</taxon>
    </lineage>
</organism>
<proteinExistence type="predicted"/>
<sequence length="16" mass="1820">MIIQVLSKKGFLDLKS</sequence>
<protein>
    <submittedName>
        <fullName evidence="1">Uncharacterized protein</fullName>
    </submittedName>
</protein>
<evidence type="ECO:0000313" key="1">
    <source>
        <dbReference type="EMBL" id="JAD70118.1"/>
    </source>
</evidence>